<dbReference type="GO" id="GO:0004674">
    <property type="term" value="F:protein serine/threonine kinase activity"/>
    <property type="evidence" value="ECO:0007669"/>
    <property type="project" value="UniProtKB-KW"/>
</dbReference>
<evidence type="ECO:0000256" key="1">
    <source>
        <dbReference type="ARBA" id="ARBA00012513"/>
    </source>
</evidence>
<protein>
    <recommendedName>
        <fullName evidence="1">non-specific serine/threonine protein kinase</fullName>
        <ecNumber evidence="1">2.7.11.1</ecNumber>
    </recommendedName>
</protein>
<dbReference type="InterPro" id="IPR000719">
    <property type="entry name" value="Prot_kinase_dom"/>
</dbReference>
<dbReference type="EC" id="2.7.11.1" evidence="1"/>
<dbReference type="PANTHER" id="PTHR22967">
    <property type="entry name" value="SERINE/THREONINE PROTEIN KINASE"/>
    <property type="match status" value="1"/>
</dbReference>
<keyword evidence="5 10" id="KW-0418">Kinase</keyword>
<reference evidence="10" key="2">
    <citation type="submission" date="2014-07" db="EMBL/GenBank/DDBJ databases">
        <authorList>
            <person name="Hull J."/>
        </authorList>
    </citation>
    <scope>NUCLEOTIDE SEQUENCE</scope>
</reference>
<dbReference type="InterPro" id="IPR011009">
    <property type="entry name" value="Kinase-like_dom_sf"/>
</dbReference>
<comment type="catalytic activity">
    <reaction evidence="8">
        <text>L-seryl-[protein] + ATP = O-phospho-L-seryl-[protein] + ADP + H(+)</text>
        <dbReference type="Rhea" id="RHEA:17989"/>
        <dbReference type="Rhea" id="RHEA-COMP:9863"/>
        <dbReference type="Rhea" id="RHEA-COMP:11604"/>
        <dbReference type="ChEBI" id="CHEBI:15378"/>
        <dbReference type="ChEBI" id="CHEBI:29999"/>
        <dbReference type="ChEBI" id="CHEBI:30616"/>
        <dbReference type="ChEBI" id="CHEBI:83421"/>
        <dbReference type="ChEBI" id="CHEBI:456216"/>
        <dbReference type="EC" id="2.7.11.1"/>
    </reaction>
</comment>
<proteinExistence type="predicted"/>
<keyword evidence="4" id="KW-0547">Nucleotide-binding</keyword>
<evidence type="ECO:0000256" key="5">
    <source>
        <dbReference type="ARBA" id="ARBA00022777"/>
    </source>
</evidence>
<dbReference type="SUPFAM" id="SSF56112">
    <property type="entry name" value="Protein kinase-like (PK-like)"/>
    <property type="match status" value="1"/>
</dbReference>
<evidence type="ECO:0000256" key="3">
    <source>
        <dbReference type="ARBA" id="ARBA00022679"/>
    </source>
</evidence>
<organism evidence="10">
    <name type="scientific">Lygus hesperus</name>
    <name type="common">Western plant bug</name>
    <dbReference type="NCBI Taxonomy" id="30085"/>
    <lineage>
        <taxon>Eukaryota</taxon>
        <taxon>Metazoa</taxon>
        <taxon>Ecdysozoa</taxon>
        <taxon>Arthropoda</taxon>
        <taxon>Hexapoda</taxon>
        <taxon>Insecta</taxon>
        <taxon>Pterygota</taxon>
        <taxon>Neoptera</taxon>
        <taxon>Paraneoptera</taxon>
        <taxon>Hemiptera</taxon>
        <taxon>Heteroptera</taxon>
        <taxon>Panheteroptera</taxon>
        <taxon>Cimicomorpha</taxon>
        <taxon>Miridae</taxon>
        <taxon>Mirini</taxon>
        <taxon>Lygus</taxon>
    </lineage>
</organism>
<dbReference type="GO" id="GO:0005524">
    <property type="term" value="F:ATP binding"/>
    <property type="evidence" value="ECO:0007669"/>
    <property type="project" value="UniProtKB-KW"/>
</dbReference>
<reference evidence="11" key="3">
    <citation type="journal article" date="2016" name="Gigascience">
        <title>De novo construction of an expanded transcriptome assembly for the western tarnished plant bug, Lygus hesperus.</title>
        <authorList>
            <person name="Tassone E.E."/>
            <person name="Geib S.M."/>
            <person name="Hall B."/>
            <person name="Fabrick J.A."/>
            <person name="Brent C.S."/>
            <person name="Hull J.J."/>
        </authorList>
    </citation>
    <scope>NUCLEOTIDE SEQUENCE</scope>
</reference>
<keyword evidence="2" id="KW-0723">Serine/threonine-protein kinase</keyword>
<evidence type="ECO:0000256" key="7">
    <source>
        <dbReference type="ARBA" id="ARBA00047899"/>
    </source>
</evidence>
<dbReference type="EMBL" id="GBHO01006145">
    <property type="protein sequence ID" value="JAG37459.1"/>
    <property type="molecule type" value="Transcribed_RNA"/>
</dbReference>
<evidence type="ECO:0000313" key="11">
    <source>
        <dbReference type="EMBL" id="JAQ03901.1"/>
    </source>
</evidence>
<evidence type="ECO:0000256" key="4">
    <source>
        <dbReference type="ARBA" id="ARBA00022741"/>
    </source>
</evidence>
<accession>A0A0A9YZ38</accession>
<sequence length="116" mass="12687">MEYCANNLYRRIRSGSGSGAGVRMTESEICHVLLAVTSAVGYLHSQQPPIAHRDIRPENILINNSQTGAMAYKLCNFGSATTEAYKCETREEASLAIADIEKHTNPGFRAPEMADP</sequence>
<dbReference type="EMBL" id="GDHC01014728">
    <property type="protein sequence ID" value="JAQ03901.1"/>
    <property type="molecule type" value="Transcribed_RNA"/>
</dbReference>
<evidence type="ECO:0000256" key="6">
    <source>
        <dbReference type="ARBA" id="ARBA00022840"/>
    </source>
</evidence>
<keyword evidence="6" id="KW-0067">ATP-binding</keyword>
<evidence type="ECO:0000259" key="9">
    <source>
        <dbReference type="PROSITE" id="PS50011"/>
    </source>
</evidence>
<evidence type="ECO:0000313" key="10">
    <source>
        <dbReference type="EMBL" id="JAG37459.1"/>
    </source>
</evidence>
<reference evidence="10" key="1">
    <citation type="journal article" date="2014" name="PLoS ONE">
        <title>Transcriptome-Based Identification of ABC Transporters in the Western Tarnished Plant Bug Lygus hesperus.</title>
        <authorList>
            <person name="Hull J.J."/>
            <person name="Chaney K."/>
            <person name="Geib S.M."/>
            <person name="Fabrick J.A."/>
            <person name="Brent C.S."/>
            <person name="Walsh D."/>
            <person name="Lavine L.C."/>
        </authorList>
    </citation>
    <scope>NUCLEOTIDE SEQUENCE</scope>
</reference>
<evidence type="ECO:0000256" key="8">
    <source>
        <dbReference type="ARBA" id="ARBA00048679"/>
    </source>
</evidence>
<dbReference type="PROSITE" id="PS50011">
    <property type="entry name" value="PROTEIN_KINASE_DOM"/>
    <property type="match status" value="1"/>
</dbReference>
<dbReference type="GO" id="GO:0005737">
    <property type="term" value="C:cytoplasm"/>
    <property type="evidence" value="ECO:0007669"/>
    <property type="project" value="TreeGrafter"/>
</dbReference>
<comment type="catalytic activity">
    <reaction evidence="7">
        <text>L-threonyl-[protein] + ATP = O-phospho-L-threonyl-[protein] + ADP + H(+)</text>
        <dbReference type="Rhea" id="RHEA:46608"/>
        <dbReference type="Rhea" id="RHEA-COMP:11060"/>
        <dbReference type="Rhea" id="RHEA-COMP:11605"/>
        <dbReference type="ChEBI" id="CHEBI:15378"/>
        <dbReference type="ChEBI" id="CHEBI:30013"/>
        <dbReference type="ChEBI" id="CHEBI:30616"/>
        <dbReference type="ChEBI" id="CHEBI:61977"/>
        <dbReference type="ChEBI" id="CHEBI:456216"/>
        <dbReference type="EC" id="2.7.11.1"/>
    </reaction>
</comment>
<feature type="domain" description="Protein kinase" evidence="9">
    <location>
        <begin position="1"/>
        <end position="116"/>
    </location>
</feature>
<name>A0A0A9YZ38_LYGHE</name>
<dbReference type="PANTHER" id="PTHR22967:SF57">
    <property type="entry name" value="AUXILIN, ISOFORM A-RELATED"/>
    <property type="match status" value="1"/>
</dbReference>
<dbReference type="Pfam" id="PF00069">
    <property type="entry name" value="Pkinase"/>
    <property type="match status" value="1"/>
</dbReference>
<dbReference type="AlphaFoldDB" id="A0A0A9YZ38"/>
<dbReference type="Gene3D" id="1.10.510.10">
    <property type="entry name" value="Transferase(Phosphotransferase) domain 1"/>
    <property type="match status" value="1"/>
</dbReference>
<gene>
    <name evidence="11" type="primary">DDB_G0280111</name>
    <name evidence="10" type="ORF">CM83_59783</name>
    <name evidence="11" type="ORF">g.1699</name>
</gene>
<keyword evidence="3" id="KW-0808">Transferase</keyword>
<evidence type="ECO:0000256" key="2">
    <source>
        <dbReference type="ARBA" id="ARBA00022527"/>
    </source>
</evidence>